<evidence type="ECO:0000313" key="5">
    <source>
        <dbReference type="EMBL" id="KAL1862440.1"/>
    </source>
</evidence>
<evidence type="ECO:0000259" key="4">
    <source>
        <dbReference type="Pfam" id="PF14420"/>
    </source>
</evidence>
<accession>A0ABR3WID8</accession>
<organism evidence="5 6">
    <name type="scientific">Phialemonium thermophilum</name>
    <dbReference type="NCBI Taxonomy" id="223376"/>
    <lineage>
        <taxon>Eukaryota</taxon>
        <taxon>Fungi</taxon>
        <taxon>Dikarya</taxon>
        <taxon>Ascomycota</taxon>
        <taxon>Pezizomycotina</taxon>
        <taxon>Sordariomycetes</taxon>
        <taxon>Sordariomycetidae</taxon>
        <taxon>Cephalothecales</taxon>
        <taxon>Cephalothecaceae</taxon>
        <taxon>Phialemonium</taxon>
    </lineage>
</organism>
<sequence>MAKDWDFVRDDNRNLYIVRGLPLREVMRVVKGKTGFVALSYRTQLLEWGYTKYSTDTHPKPKPNVNSGNQHSFRRRARGAAMEIVFVQADGSIGSTSTALPPLLLSGIAVDAKDHAGNEPLHHAALAGEVEIVQYLLRFGANPDAAGHFNKAPLHLATSHLEIVELLLKEGADASGQDGNGDTPLHVALSAMTLQSKDLQLVAQCFLEAGSDVNRPNRAGTTPFSKLLAMPMVDGKRDKPQPRTHFFELVAMFLEYGGNHGPWWRLWLNAVRAGQSSELERFFNLKLSAEPDAITVAIANGTLVDELIRKLTDQGATDPAEKRREQKEVAQLLRICRSSGYDVDRELAANYFIDCFL</sequence>
<comment type="caution">
    <text evidence="5">The sequence shown here is derived from an EMBL/GenBank/DDBJ whole genome shotgun (WGS) entry which is preliminary data.</text>
</comment>
<reference evidence="5 6" key="1">
    <citation type="journal article" date="2024" name="Commun. Biol.">
        <title>Comparative genomic analysis of thermophilic fungi reveals convergent evolutionary adaptations and gene losses.</title>
        <authorList>
            <person name="Steindorff A.S."/>
            <person name="Aguilar-Pontes M.V."/>
            <person name="Robinson A.J."/>
            <person name="Andreopoulos B."/>
            <person name="LaButti K."/>
            <person name="Kuo A."/>
            <person name="Mondo S."/>
            <person name="Riley R."/>
            <person name="Otillar R."/>
            <person name="Haridas S."/>
            <person name="Lipzen A."/>
            <person name="Grimwood J."/>
            <person name="Schmutz J."/>
            <person name="Clum A."/>
            <person name="Reid I.D."/>
            <person name="Moisan M.C."/>
            <person name="Butler G."/>
            <person name="Nguyen T.T.M."/>
            <person name="Dewar K."/>
            <person name="Conant G."/>
            <person name="Drula E."/>
            <person name="Henrissat B."/>
            <person name="Hansel C."/>
            <person name="Singer S."/>
            <person name="Hutchinson M.I."/>
            <person name="de Vries R.P."/>
            <person name="Natvig D.O."/>
            <person name="Powell A.J."/>
            <person name="Tsang A."/>
            <person name="Grigoriev I.V."/>
        </authorList>
    </citation>
    <scope>NUCLEOTIDE SEQUENCE [LARGE SCALE GENOMIC DNA]</scope>
    <source>
        <strain evidence="5 6">ATCC 24622</strain>
    </source>
</reference>
<name>A0ABR3WID8_9PEZI</name>
<feature type="repeat" description="ANK" evidence="3">
    <location>
        <begin position="180"/>
        <end position="218"/>
    </location>
</feature>
<dbReference type="InterPro" id="IPR002110">
    <property type="entry name" value="Ankyrin_rpt"/>
</dbReference>
<evidence type="ECO:0000313" key="6">
    <source>
        <dbReference type="Proteomes" id="UP001586593"/>
    </source>
</evidence>
<dbReference type="Pfam" id="PF12796">
    <property type="entry name" value="Ank_2"/>
    <property type="match status" value="1"/>
</dbReference>
<keyword evidence="2 3" id="KW-0040">ANK repeat</keyword>
<dbReference type="PROSITE" id="PS50297">
    <property type="entry name" value="ANK_REP_REGION"/>
    <property type="match status" value="2"/>
</dbReference>
<evidence type="ECO:0000256" key="1">
    <source>
        <dbReference type="ARBA" id="ARBA00022737"/>
    </source>
</evidence>
<dbReference type="Pfam" id="PF14420">
    <property type="entry name" value="Clr5"/>
    <property type="match status" value="1"/>
</dbReference>
<dbReference type="Proteomes" id="UP001586593">
    <property type="component" value="Unassembled WGS sequence"/>
</dbReference>
<protein>
    <recommendedName>
        <fullName evidence="4">Clr5 domain-containing protein</fullName>
    </recommendedName>
</protein>
<evidence type="ECO:0000256" key="2">
    <source>
        <dbReference type="ARBA" id="ARBA00023043"/>
    </source>
</evidence>
<gene>
    <name evidence="5" type="ORF">VTK73DRAFT_6881</name>
</gene>
<keyword evidence="1" id="KW-0677">Repeat</keyword>
<dbReference type="EMBL" id="JAZHXJ010000401">
    <property type="protein sequence ID" value="KAL1862440.1"/>
    <property type="molecule type" value="Genomic_DNA"/>
</dbReference>
<dbReference type="PANTHER" id="PTHR24134">
    <property type="entry name" value="ANKYRIN REPEAT-CONTAINING PROTEIN DDB_G0279043"/>
    <property type="match status" value="1"/>
</dbReference>
<dbReference type="Gene3D" id="1.25.40.20">
    <property type="entry name" value="Ankyrin repeat-containing domain"/>
    <property type="match status" value="1"/>
</dbReference>
<keyword evidence="6" id="KW-1185">Reference proteome</keyword>
<dbReference type="InterPro" id="IPR025676">
    <property type="entry name" value="Clr5_dom"/>
</dbReference>
<dbReference type="PRINTS" id="PR01415">
    <property type="entry name" value="ANKYRIN"/>
</dbReference>
<feature type="repeat" description="ANK" evidence="3">
    <location>
        <begin position="116"/>
        <end position="148"/>
    </location>
</feature>
<dbReference type="SMART" id="SM00248">
    <property type="entry name" value="ANK"/>
    <property type="match status" value="3"/>
</dbReference>
<evidence type="ECO:0000256" key="3">
    <source>
        <dbReference type="PROSITE-ProRule" id="PRU00023"/>
    </source>
</evidence>
<feature type="domain" description="Clr5" evidence="4">
    <location>
        <begin position="1"/>
        <end position="52"/>
    </location>
</feature>
<dbReference type="PROSITE" id="PS50088">
    <property type="entry name" value="ANK_REPEAT"/>
    <property type="match status" value="2"/>
</dbReference>
<dbReference type="InterPro" id="IPR036770">
    <property type="entry name" value="Ankyrin_rpt-contain_sf"/>
</dbReference>
<dbReference type="PANTHER" id="PTHR24134:SF9">
    <property type="entry name" value="ANKYRIN REPEAT AND SOCS BOX PROTEIN 8"/>
    <property type="match status" value="1"/>
</dbReference>
<dbReference type="Pfam" id="PF00023">
    <property type="entry name" value="Ank"/>
    <property type="match status" value="1"/>
</dbReference>
<dbReference type="SUPFAM" id="SSF48403">
    <property type="entry name" value="Ankyrin repeat"/>
    <property type="match status" value="1"/>
</dbReference>
<proteinExistence type="predicted"/>